<dbReference type="Proteomes" id="UP000054538">
    <property type="component" value="Unassembled WGS sequence"/>
</dbReference>
<dbReference type="OrthoDB" id="3063971at2759"/>
<dbReference type="HOGENOM" id="CLU_1161471_0_0_1"/>
<proteinExistence type="predicted"/>
<gene>
    <name evidence="1" type="ORF">PAXRUDRAFT_559408</name>
</gene>
<dbReference type="InParanoid" id="A0A0D0DL09"/>
<protein>
    <submittedName>
        <fullName evidence="1">Uncharacterized protein</fullName>
    </submittedName>
</protein>
<accession>A0A0D0DL09</accession>
<sequence length="239" mass="27105">MATKYPHVWSLHRLYPLARMQLWLSRVQRSLLHITLDVPTDVLSALLERSAQWKSVTIRTHHSVQLNDTVSFMRHPFSQLQQLDCVTRWDTSAGHLVLSTERLIMMTASRLSAMVVNVLGLKHPVLELSNVAESLRGQYCTSCRPSSPRIFDTHNFPRCSLSSRYHACLSTLKAPAVLFPMPPTRFIARSHSPFPAVIASHRVVRVIRCRITAEGAGAMSHFITLSSGTSSTRQRHFRR</sequence>
<keyword evidence="2" id="KW-1185">Reference proteome</keyword>
<dbReference type="EMBL" id="KN824865">
    <property type="protein sequence ID" value="KIK99252.1"/>
    <property type="molecule type" value="Genomic_DNA"/>
</dbReference>
<reference evidence="2" key="2">
    <citation type="submission" date="2015-01" db="EMBL/GenBank/DDBJ databases">
        <title>Evolutionary Origins and Diversification of the Mycorrhizal Mutualists.</title>
        <authorList>
            <consortium name="DOE Joint Genome Institute"/>
            <consortium name="Mycorrhizal Genomics Consortium"/>
            <person name="Kohler A."/>
            <person name="Kuo A."/>
            <person name="Nagy L.G."/>
            <person name="Floudas D."/>
            <person name="Copeland A."/>
            <person name="Barry K.W."/>
            <person name="Cichocki N."/>
            <person name="Veneault-Fourrey C."/>
            <person name="LaButti K."/>
            <person name="Lindquist E.A."/>
            <person name="Lipzen A."/>
            <person name="Lundell T."/>
            <person name="Morin E."/>
            <person name="Murat C."/>
            <person name="Riley R."/>
            <person name="Ohm R."/>
            <person name="Sun H."/>
            <person name="Tunlid A."/>
            <person name="Henrissat B."/>
            <person name="Grigoriev I.V."/>
            <person name="Hibbett D.S."/>
            <person name="Martin F."/>
        </authorList>
    </citation>
    <scope>NUCLEOTIDE SEQUENCE [LARGE SCALE GENOMIC DNA]</scope>
    <source>
        <strain evidence="2">Ve08.2h10</strain>
    </source>
</reference>
<reference evidence="1 2" key="1">
    <citation type="submission" date="2014-04" db="EMBL/GenBank/DDBJ databases">
        <authorList>
            <consortium name="DOE Joint Genome Institute"/>
            <person name="Kuo A."/>
            <person name="Kohler A."/>
            <person name="Jargeat P."/>
            <person name="Nagy L.G."/>
            <person name="Floudas D."/>
            <person name="Copeland A."/>
            <person name="Barry K.W."/>
            <person name="Cichocki N."/>
            <person name="Veneault-Fourrey C."/>
            <person name="LaButti K."/>
            <person name="Lindquist E.A."/>
            <person name="Lipzen A."/>
            <person name="Lundell T."/>
            <person name="Morin E."/>
            <person name="Murat C."/>
            <person name="Sun H."/>
            <person name="Tunlid A."/>
            <person name="Henrissat B."/>
            <person name="Grigoriev I.V."/>
            <person name="Hibbett D.S."/>
            <person name="Martin F."/>
            <person name="Nordberg H.P."/>
            <person name="Cantor M.N."/>
            <person name="Hua S.X."/>
        </authorList>
    </citation>
    <scope>NUCLEOTIDE SEQUENCE [LARGE SCALE GENOMIC DNA]</scope>
    <source>
        <strain evidence="1 2">Ve08.2h10</strain>
    </source>
</reference>
<organism evidence="1 2">
    <name type="scientific">Paxillus rubicundulus Ve08.2h10</name>
    <dbReference type="NCBI Taxonomy" id="930991"/>
    <lineage>
        <taxon>Eukaryota</taxon>
        <taxon>Fungi</taxon>
        <taxon>Dikarya</taxon>
        <taxon>Basidiomycota</taxon>
        <taxon>Agaricomycotina</taxon>
        <taxon>Agaricomycetes</taxon>
        <taxon>Agaricomycetidae</taxon>
        <taxon>Boletales</taxon>
        <taxon>Paxilineae</taxon>
        <taxon>Paxillaceae</taxon>
        <taxon>Paxillus</taxon>
    </lineage>
</organism>
<evidence type="ECO:0000313" key="2">
    <source>
        <dbReference type="Proteomes" id="UP000054538"/>
    </source>
</evidence>
<dbReference type="AlphaFoldDB" id="A0A0D0DL09"/>
<name>A0A0D0DL09_9AGAM</name>
<evidence type="ECO:0000313" key="1">
    <source>
        <dbReference type="EMBL" id="KIK99252.1"/>
    </source>
</evidence>